<evidence type="ECO:0000313" key="1">
    <source>
        <dbReference type="EMBL" id="MFC1401818.1"/>
    </source>
</evidence>
<dbReference type="Proteomes" id="UP001592528">
    <property type="component" value="Unassembled WGS sequence"/>
</dbReference>
<name>A0ABV6UK30_9ACTN</name>
<accession>A0ABV6UK30</accession>
<evidence type="ECO:0000313" key="2">
    <source>
        <dbReference type="Proteomes" id="UP001592528"/>
    </source>
</evidence>
<comment type="caution">
    <text evidence="1">The sequence shown here is derived from an EMBL/GenBank/DDBJ whole genome shotgun (WGS) entry which is preliminary data.</text>
</comment>
<dbReference type="InterPro" id="IPR029035">
    <property type="entry name" value="DHS-like_NAD/FAD-binding_dom"/>
</dbReference>
<sequence length="649" mass="71111">MAVRAADLLLFVGAGASRSMPAGLPMFDAIRETLLEKIGLKEDPHTAELVPEPFMLELSRSQVEVVPWVREMLGGAAEPNAAHQALAQLAARGAALWTVNFDTLIEQASSGTLTACAWPASPATVAATGAVILKPHGSLGGELIVTAEQVLRGLDPAWEERLRADVTGRTVVFLGYRGRDLDFQPIWDDVLATARRVLWFDRADPKEDRRKRQLLRRADDEGRLELRPQVPPPPGAPADGLNPSWDFVHWCRSEGLANPDQALVLRLFEKPPAPAVPELIGKADRAKPAVQGMLGDIRGARKSYRAMLCTRDLRYAARSLVVLRLNHGGRSVAFALRAARLIPPVGRLRQARQAAEWKRLTALSKTGHYRAVLRGTARLPDDAPSTPLILRSASLRSADSLDEAAMVAALAVHRARYSEQHPIRLAHAAFQRSLALVWAQCLDDARICLEDELAPYGALAASRWVAWTDFVRGCLAVRDGQPSAALDAFGRSERRFEAEKLVDGVTSVLTARLAALRALGRGDDFRSTVAELATIERASSRDQLRYARNHRFTQEAVILERAEFARVHEQDQDAAARLYQEVSASPYPLHSAQANLGLGMLEAELGREPGHAWTALITASRIGARLHASRAQALLLAPPAERPEEFFFC</sequence>
<proteinExistence type="predicted"/>
<dbReference type="Pfam" id="PF13289">
    <property type="entry name" value="SIR2_2"/>
    <property type="match status" value="1"/>
</dbReference>
<reference evidence="1 2" key="1">
    <citation type="submission" date="2024-09" db="EMBL/GenBank/DDBJ databases">
        <authorList>
            <person name="Lee S.D."/>
        </authorList>
    </citation>
    <scope>NUCLEOTIDE SEQUENCE [LARGE SCALE GENOMIC DNA]</scope>
    <source>
        <strain evidence="1 2">N1-5</strain>
    </source>
</reference>
<keyword evidence="2" id="KW-1185">Reference proteome</keyword>
<dbReference type="Gene3D" id="3.40.50.1220">
    <property type="entry name" value="TPP-binding domain"/>
    <property type="match status" value="1"/>
</dbReference>
<organism evidence="1 2">
    <name type="scientific">Streptacidiphilus cavernicola</name>
    <dbReference type="NCBI Taxonomy" id="3342716"/>
    <lineage>
        <taxon>Bacteria</taxon>
        <taxon>Bacillati</taxon>
        <taxon>Actinomycetota</taxon>
        <taxon>Actinomycetes</taxon>
        <taxon>Kitasatosporales</taxon>
        <taxon>Streptomycetaceae</taxon>
        <taxon>Streptacidiphilus</taxon>
    </lineage>
</organism>
<gene>
    <name evidence="1" type="ORF">ACEZDJ_11015</name>
</gene>
<dbReference type="SUPFAM" id="SSF52467">
    <property type="entry name" value="DHS-like NAD/FAD-binding domain"/>
    <property type="match status" value="1"/>
</dbReference>
<dbReference type="EMBL" id="JBHEZZ010000005">
    <property type="protein sequence ID" value="MFC1401818.1"/>
    <property type="molecule type" value="Genomic_DNA"/>
</dbReference>
<protein>
    <submittedName>
        <fullName evidence="1">SIR2 family protein</fullName>
    </submittedName>
</protein>
<dbReference type="RefSeq" id="WP_030256481.1">
    <property type="nucleotide sequence ID" value="NZ_JBHEZZ010000005.1"/>
</dbReference>